<feature type="signal peptide" evidence="1">
    <location>
        <begin position="1"/>
        <end position="20"/>
    </location>
</feature>
<dbReference type="EMBL" id="WIGN01000291">
    <property type="protein sequence ID" value="KAF6801189.1"/>
    <property type="molecule type" value="Genomic_DNA"/>
</dbReference>
<feature type="chain" id="PRO_5034223304" evidence="1">
    <location>
        <begin position="21"/>
        <end position="147"/>
    </location>
</feature>
<organism evidence="2 3">
    <name type="scientific">Colletotrichum sojae</name>
    <dbReference type="NCBI Taxonomy" id="2175907"/>
    <lineage>
        <taxon>Eukaryota</taxon>
        <taxon>Fungi</taxon>
        <taxon>Dikarya</taxon>
        <taxon>Ascomycota</taxon>
        <taxon>Pezizomycotina</taxon>
        <taxon>Sordariomycetes</taxon>
        <taxon>Hypocreomycetidae</taxon>
        <taxon>Glomerellales</taxon>
        <taxon>Glomerellaceae</taxon>
        <taxon>Colletotrichum</taxon>
        <taxon>Colletotrichum orchidearum species complex</taxon>
    </lineage>
</organism>
<accession>A0A8H6IW34</accession>
<keyword evidence="1" id="KW-0732">Signal</keyword>
<comment type="caution">
    <text evidence="2">The sequence shown here is derived from an EMBL/GenBank/DDBJ whole genome shotgun (WGS) entry which is preliminary data.</text>
</comment>
<proteinExistence type="predicted"/>
<evidence type="ECO:0000313" key="2">
    <source>
        <dbReference type="EMBL" id="KAF6801189.1"/>
    </source>
</evidence>
<reference evidence="2 3" key="1">
    <citation type="journal article" date="2020" name="Phytopathology">
        <title>Genome Sequence Resources of Colletotrichum truncatum, C. plurivorum, C. musicola, and C. sojae: Four Species Pathogenic to Soybean (Glycine max).</title>
        <authorList>
            <person name="Rogerio F."/>
            <person name="Boufleur T.R."/>
            <person name="Ciampi-Guillardi M."/>
            <person name="Sukno S.A."/>
            <person name="Thon M.R."/>
            <person name="Massola Junior N.S."/>
            <person name="Baroncelli R."/>
        </authorList>
    </citation>
    <scope>NUCLEOTIDE SEQUENCE [LARGE SCALE GENOMIC DNA]</scope>
    <source>
        <strain evidence="2 3">LFN0009</strain>
    </source>
</reference>
<evidence type="ECO:0000313" key="3">
    <source>
        <dbReference type="Proteomes" id="UP000652219"/>
    </source>
</evidence>
<keyword evidence="3" id="KW-1185">Reference proteome</keyword>
<name>A0A8H6IW34_9PEZI</name>
<dbReference type="Proteomes" id="UP000652219">
    <property type="component" value="Unassembled WGS sequence"/>
</dbReference>
<dbReference type="AlphaFoldDB" id="A0A8H6IW34"/>
<protein>
    <submittedName>
        <fullName evidence="2">Uncharacterized protein</fullName>
    </submittedName>
</protein>
<gene>
    <name evidence="2" type="ORF">CSOJ01_11919</name>
</gene>
<sequence>MQFHSSALAAVAFLVLSAEARWHYSCTCHNGGSYIWRITSNACSSYNSYIFQTWPDSQNSVRYDTPSGRVSHRFPKRCAIMAYGVLRNELSAHIWNQCTSVGPGGNVIDGDTMERLCKETAQEGFPCANNNAHTCFAAPDSVSSWCD</sequence>
<evidence type="ECO:0000256" key="1">
    <source>
        <dbReference type="SAM" id="SignalP"/>
    </source>
</evidence>